<dbReference type="AlphaFoldDB" id="A0A9P0ZGN7"/>
<name>A0A9P0ZGN7_CUSEU</name>
<evidence type="ECO:0000313" key="3">
    <source>
        <dbReference type="Proteomes" id="UP001152484"/>
    </source>
</evidence>
<accession>A0A9P0ZGN7</accession>
<dbReference type="EMBL" id="CAMAPE010000038">
    <property type="protein sequence ID" value="CAH9100569.1"/>
    <property type="molecule type" value="Genomic_DNA"/>
</dbReference>
<feature type="compositionally biased region" description="Low complexity" evidence="1">
    <location>
        <begin position="51"/>
        <end position="62"/>
    </location>
</feature>
<reference evidence="2" key="1">
    <citation type="submission" date="2022-07" db="EMBL/GenBank/DDBJ databases">
        <authorList>
            <person name="Macas J."/>
            <person name="Novak P."/>
            <person name="Neumann P."/>
        </authorList>
    </citation>
    <scope>NUCLEOTIDE SEQUENCE</scope>
</reference>
<evidence type="ECO:0000313" key="2">
    <source>
        <dbReference type="EMBL" id="CAH9100569.1"/>
    </source>
</evidence>
<protein>
    <submittedName>
        <fullName evidence="2">Uncharacterized protein</fullName>
    </submittedName>
</protein>
<comment type="caution">
    <text evidence="2">The sequence shown here is derived from an EMBL/GenBank/DDBJ whole genome shotgun (WGS) entry which is preliminary data.</text>
</comment>
<feature type="region of interest" description="Disordered" evidence="1">
    <location>
        <begin position="42"/>
        <end position="62"/>
    </location>
</feature>
<dbReference type="Proteomes" id="UP001152484">
    <property type="component" value="Unassembled WGS sequence"/>
</dbReference>
<gene>
    <name evidence="2" type="ORF">CEURO_LOCUS14987</name>
</gene>
<sequence length="102" mass="11255">MRLLCLSASQLKLHNVVLTEVEKDSRELNALFVAHVLRTQSMSSASNDGEGPSISSGTARSSSGLLDFEKCLDTKLADFEEFVQGKFNVLEQKLELSVFITF</sequence>
<proteinExistence type="predicted"/>
<organism evidence="2 3">
    <name type="scientific">Cuscuta europaea</name>
    <name type="common">European dodder</name>
    <dbReference type="NCBI Taxonomy" id="41803"/>
    <lineage>
        <taxon>Eukaryota</taxon>
        <taxon>Viridiplantae</taxon>
        <taxon>Streptophyta</taxon>
        <taxon>Embryophyta</taxon>
        <taxon>Tracheophyta</taxon>
        <taxon>Spermatophyta</taxon>
        <taxon>Magnoliopsida</taxon>
        <taxon>eudicotyledons</taxon>
        <taxon>Gunneridae</taxon>
        <taxon>Pentapetalae</taxon>
        <taxon>asterids</taxon>
        <taxon>lamiids</taxon>
        <taxon>Solanales</taxon>
        <taxon>Convolvulaceae</taxon>
        <taxon>Cuscuteae</taxon>
        <taxon>Cuscuta</taxon>
        <taxon>Cuscuta subgen. Cuscuta</taxon>
    </lineage>
</organism>
<keyword evidence="3" id="KW-1185">Reference proteome</keyword>
<evidence type="ECO:0000256" key="1">
    <source>
        <dbReference type="SAM" id="MobiDB-lite"/>
    </source>
</evidence>